<evidence type="ECO:0000256" key="3">
    <source>
        <dbReference type="ARBA" id="ARBA00022840"/>
    </source>
</evidence>
<dbReference type="SUPFAM" id="SSF56112">
    <property type="entry name" value="Protein kinase-like (PK-like)"/>
    <property type="match status" value="1"/>
</dbReference>
<dbReference type="Proteomes" id="UP000789759">
    <property type="component" value="Unassembled WGS sequence"/>
</dbReference>
<keyword evidence="1" id="KW-0808">Transferase</keyword>
<dbReference type="GO" id="GO:0005524">
    <property type="term" value="F:ATP binding"/>
    <property type="evidence" value="ECO:0007669"/>
    <property type="project" value="UniProtKB-UniRule"/>
</dbReference>
<gene>
    <name evidence="7" type="ORF">CPELLU_LOCUS13161</name>
</gene>
<feature type="compositionally biased region" description="Basic and acidic residues" evidence="5">
    <location>
        <begin position="334"/>
        <end position="345"/>
    </location>
</feature>
<dbReference type="InterPro" id="IPR011009">
    <property type="entry name" value="Kinase-like_dom_sf"/>
</dbReference>
<dbReference type="InterPro" id="IPR000719">
    <property type="entry name" value="Prot_kinase_dom"/>
</dbReference>
<dbReference type="InterPro" id="IPR006597">
    <property type="entry name" value="Sel1-like"/>
</dbReference>
<dbReference type="SMART" id="SM00220">
    <property type="entry name" value="S_TKc"/>
    <property type="match status" value="1"/>
</dbReference>
<proteinExistence type="predicted"/>
<accession>A0A9N9I9G1</accession>
<dbReference type="PROSITE" id="PS00108">
    <property type="entry name" value="PROTEIN_KINASE_ST"/>
    <property type="match status" value="1"/>
</dbReference>
<keyword evidence="3 4" id="KW-0067">ATP-binding</keyword>
<dbReference type="Pfam" id="PF08238">
    <property type="entry name" value="Sel1"/>
    <property type="match status" value="4"/>
</dbReference>
<dbReference type="AlphaFoldDB" id="A0A9N9I9G1"/>
<feature type="compositionally biased region" description="Low complexity" evidence="5">
    <location>
        <begin position="386"/>
        <end position="399"/>
    </location>
</feature>
<dbReference type="InterPro" id="IPR017441">
    <property type="entry name" value="Protein_kinase_ATP_BS"/>
</dbReference>
<name>A0A9N9I9G1_9GLOM</name>
<feature type="binding site" evidence="4">
    <location>
        <position position="44"/>
    </location>
    <ligand>
        <name>ATP</name>
        <dbReference type="ChEBI" id="CHEBI:30616"/>
    </ligand>
</feature>
<evidence type="ECO:0000256" key="2">
    <source>
        <dbReference type="ARBA" id="ARBA00022741"/>
    </source>
</evidence>
<dbReference type="PROSITE" id="PS50011">
    <property type="entry name" value="PROTEIN_KINASE_DOM"/>
    <property type="match status" value="1"/>
</dbReference>
<dbReference type="EMBL" id="CAJVQA010013627">
    <property type="protein sequence ID" value="CAG8725652.1"/>
    <property type="molecule type" value="Genomic_DNA"/>
</dbReference>
<dbReference type="OrthoDB" id="2386054at2759"/>
<dbReference type="PRINTS" id="PR00109">
    <property type="entry name" value="TYRKINASE"/>
</dbReference>
<dbReference type="InterPro" id="IPR008271">
    <property type="entry name" value="Ser/Thr_kinase_AS"/>
</dbReference>
<dbReference type="Pfam" id="PF00069">
    <property type="entry name" value="Pkinase"/>
    <property type="match status" value="1"/>
</dbReference>
<dbReference type="SMART" id="SM00671">
    <property type="entry name" value="SEL1"/>
    <property type="match status" value="4"/>
</dbReference>
<keyword evidence="8" id="KW-1185">Reference proteome</keyword>
<comment type="caution">
    <text evidence="7">The sequence shown here is derived from an EMBL/GenBank/DDBJ whole genome shotgun (WGS) entry which is preliminary data.</text>
</comment>
<keyword evidence="1" id="KW-0723">Serine/threonine-protein kinase</keyword>
<feature type="domain" description="Protein kinase" evidence="6">
    <location>
        <begin position="16"/>
        <end position="277"/>
    </location>
</feature>
<evidence type="ECO:0000256" key="5">
    <source>
        <dbReference type="SAM" id="MobiDB-lite"/>
    </source>
</evidence>
<feature type="region of interest" description="Disordered" evidence="5">
    <location>
        <begin position="313"/>
        <end position="399"/>
    </location>
</feature>
<dbReference type="Gene3D" id="1.25.40.10">
    <property type="entry name" value="Tetratricopeptide repeat domain"/>
    <property type="match status" value="1"/>
</dbReference>
<dbReference type="InterPro" id="IPR052945">
    <property type="entry name" value="Mitotic_Regulator"/>
</dbReference>
<keyword evidence="1" id="KW-0418">Kinase</keyword>
<dbReference type="InterPro" id="IPR001245">
    <property type="entry name" value="Ser-Thr/Tyr_kinase_cat_dom"/>
</dbReference>
<evidence type="ECO:0000259" key="6">
    <source>
        <dbReference type="PROSITE" id="PS50011"/>
    </source>
</evidence>
<evidence type="ECO:0000313" key="7">
    <source>
        <dbReference type="EMBL" id="CAG8725652.1"/>
    </source>
</evidence>
<dbReference type="PROSITE" id="PS00107">
    <property type="entry name" value="PROTEIN_KINASE_ATP"/>
    <property type="match status" value="1"/>
</dbReference>
<dbReference type="Gene3D" id="1.10.510.10">
    <property type="entry name" value="Transferase(Phosphotransferase) domain 1"/>
    <property type="match status" value="1"/>
</dbReference>
<organism evidence="7 8">
    <name type="scientific">Cetraspora pellucida</name>
    <dbReference type="NCBI Taxonomy" id="1433469"/>
    <lineage>
        <taxon>Eukaryota</taxon>
        <taxon>Fungi</taxon>
        <taxon>Fungi incertae sedis</taxon>
        <taxon>Mucoromycota</taxon>
        <taxon>Glomeromycotina</taxon>
        <taxon>Glomeromycetes</taxon>
        <taxon>Diversisporales</taxon>
        <taxon>Gigasporaceae</taxon>
        <taxon>Cetraspora</taxon>
    </lineage>
</organism>
<sequence>MSTDRILIRKSKVALSQPPVAIGRGAMGEVYLATFQNKLVVVKKSHREMDLLLKEYSNYLKLRNHNNILKFYGVIRDDKYTFSLVLEYASNGNLSSYLKTHTVDCKIKARICRDIALGLMHCHDNNVLHFDLKPENILLDKSLIPKLADFGISKTKSRMVLDNGKAGGTLNYVAPERVCRDLKMKELFENHPKLSDIYSFGLIVWSVAKDGEHPYEGMDDDEIKEQKRNQNSMLRLIKQLPSTTSSEYCQLILDLTKYNPGERLDLAIARLELEDLFDDDLTDDDKEKNVSIDDDLSIDYLEPDEDDEVMSAYNYSDTSSNRGSTSTSIETPIDSEKDLGLEKAGIEVPNEIKSPIGGNYRQDNKLRKGSVDSSCNRRKDSLEMNSQSSSSATYYQPSSNECNACNRRSISGPSSNEPTKNDMIVDKYPSKIKVNVDYQALPNDSPVTPQIPPFERSLLASKPELSLMEDVMCICDNWEKFTDDIMLKKLAILCREKGMKPKDIYAIFEANPSKTPDYYFVLGFFSQHGFGTAPNPQMAFEFYSKVAEMRDSRGEIYVGWCYFKGMGTTKNQHKAFQYFQLAANRGCVSAYNNIGWCYDIGFGTACDPYKAFEFFKASAEKGHATAQCRVGVCYEYGRGTVKDLEKALEWYTKAAENGHETAKKRVSELTKIIKREGHRRRSFWERILYGPLRSHTV</sequence>
<dbReference type="PANTHER" id="PTHR43628">
    <property type="entry name" value="ACTIVATOR OF C KINASE PROTEIN 1-RELATED"/>
    <property type="match status" value="1"/>
</dbReference>
<dbReference type="PANTHER" id="PTHR43628:SF1">
    <property type="entry name" value="CHITIN SYNTHASE REGULATORY FACTOR 2-RELATED"/>
    <property type="match status" value="1"/>
</dbReference>
<feature type="compositionally biased region" description="Polar residues" evidence="5">
    <location>
        <begin position="313"/>
        <end position="330"/>
    </location>
</feature>
<protein>
    <submittedName>
        <fullName evidence="7">3329_t:CDS:1</fullName>
    </submittedName>
</protein>
<evidence type="ECO:0000313" key="8">
    <source>
        <dbReference type="Proteomes" id="UP000789759"/>
    </source>
</evidence>
<reference evidence="7" key="1">
    <citation type="submission" date="2021-06" db="EMBL/GenBank/DDBJ databases">
        <authorList>
            <person name="Kallberg Y."/>
            <person name="Tangrot J."/>
            <person name="Rosling A."/>
        </authorList>
    </citation>
    <scope>NUCLEOTIDE SEQUENCE</scope>
    <source>
        <strain evidence="7">FL966</strain>
    </source>
</reference>
<dbReference type="SUPFAM" id="SSF81901">
    <property type="entry name" value="HCP-like"/>
    <property type="match status" value="1"/>
</dbReference>
<evidence type="ECO:0000256" key="1">
    <source>
        <dbReference type="ARBA" id="ARBA00022527"/>
    </source>
</evidence>
<dbReference type="InterPro" id="IPR011990">
    <property type="entry name" value="TPR-like_helical_dom_sf"/>
</dbReference>
<keyword evidence="2 4" id="KW-0547">Nucleotide-binding</keyword>
<evidence type="ECO:0000256" key="4">
    <source>
        <dbReference type="PROSITE-ProRule" id="PRU10141"/>
    </source>
</evidence>
<feature type="compositionally biased region" description="Basic and acidic residues" evidence="5">
    <location>
        <begin position="362"/>
        <end position="382"/>
    </location>
</feature>
<dbReference type="GO" id="GO:0004674">
    <property type="term" value="F:protein serine/threonine kinase activity"/>
    <property type="evidence" value="ECO:0007669"/>
    <property type="project" value="UniProtKB-KW"/>
</dbReference>